<feature type="compositionally biased region" description="Basic residues" evidence="1">
    <location>
        <begin position="47"/>
        <end position="58"/>
    </location>
</feature>
<dbReference type="STRING" id="4072.A0A2G2YIB8"/>
<reference evidence="2 3" key="2">
    <citation type="journal article" date="2017" name="Genome Biol.">
        <title>New reference genome sequences of hot pepper reveal the massive evolution of plant disease-resistance genes by retroduplication.</title>
        <authorList>
            <person name="Kim S."/>
            <person name="Park J."/>
            <person name="Yeom S.I."/>
            <person name="Kim Y.M."/>
            <person name="Seo E."/>
            <person name="Kim K.T."/>
            <person name="Kim M.S."/>
            <person name="Lee J.M."/>
            <person name="Cheong K."/>
            <person name="Shin H.S."/>
            <person name="Kim S.B."/>
            <person name="Han K."/>
            <person name="Lee J."/>
            <person name="Park M."/>
            <person name="Lee H.A."/>
            <person name="Lee H.Y."/>
            <person name="Lee Y."/>
            <person name="Oh S."/>
            <person name="Lee J.H."/>
            <person name="Choi E."/>
            <person name="Choi E."/>
            <person name="Lee S.E."/>
            <person name="Jeon J."/>
            <person name="Kim H."/>
            <person name="Choi G."/>
            <person name="Song H."/>
            <person name="Lee J."/>
            <person name="Lee S.C."/>
            <person name="Kwon J.K."/>
            <person name="Lee H.Y."/>
            <person name="Koo N."/>
            <person name="Hong Y."/>
            <person name="Kim R.W."/>
            <person name="Kang W.H."/>
            <person name="Huh J.H."/>
            <person name="Kang B.C."/>
            <person name="Yang T.J."/>
            <person name="Lee Y.H."/>
            <person name="Bennetzen J.L."/>
            <person name="Choi D."/>
        </authorList>
    </citation>
    <scope>NUCLEOTIDE SEQUENCE [LARGE SCALE GENOMIC DNA]</scope>
    <source>
        <strain evidence="3">cv. CM334</strain>
    </source>
</reference>
<keyword evidence="3" id="KW-1185">Reference proteome</keyword>
<name>A0A2G2YIB8_CAPAN</name>
<proteinExistence type="predicted"/>
<comment type="caution">
    <text evidence="2">The sequence shown here is derived from an EMBL/GenBank/DDBJ whole genome shotgun (WGS) entry which is preliminary data.</text>
</comment>
<evidence type="ECO:0000313" key="2">
    <source>
        <dbReference type="EMBL" id="PHT69487.1"/>
    </source>
</evidence>
<dbReference type="Gramene" id="PHT69487">
    <property type="protein sequence ID" value="PHT69487"/>
    <property type="gene ID" value="T459_28974"/>
</dbReference>
<organism evidence="2 3">
    <name type="scientific">Capsicum annuum</name>
    <name type="common">Capsicum pepper</name>
    <dbReference type="NCBI Taxonomy" id="4072"/>
    <lineage>
        <taxon>Eukaryota</taxon>
        <taxon>Viridiplantae</taxon>
        <taxon>Streptophyta</taxon>
        <taxon>Embryophyta</taxon>
        <taxon>Tracheophyta</taxon>
        <taxon>Spermatophyta</taxon>
        <taxon>Magnoliopsida</taxon>
        <taxon>eudicotyledons</taxon>
        <taxon>Gunneridae</taxon>
        <taxon>Pentapetalae</taxon>
        <taxon>asterids</taxon>
        <taxon>lamiids</taxon>
        <taxon>Solanales</taxon>
        <taxon>Solanaceae</taxon>
        <taxon>Solanoideae</taxon>
        <taxon>Capsiceae</taxon>
        <taxon>Capsicum</taxon>
    </lineage>
</organism>
<reference evidence="2 3" key="1">
    <citation type="journal article" date="2014" name="Nat. Genet.">
        <title>Genome sequence of the hot pepper provides insights into the evolution of pungency in Capsicum species.</title>
        <authorList>
            <person name="Kim S."/>
            <person name="Park M."/>
            <person name="Yeom S.I."/>
            <person name="Kim Y.M."/>
            <person name="Lee J.M."/>
            <person name="Lee H.A."/>
            <person name="Seo E."/>
            <person name="Choi J."/>
            <person name="Cheong K."/>
            <person name="Kim K.T."/>
            <person name="Jung K."/>
            <person name="Lee G.W."/>
            <person name="Oh S.K."/>
            <person name="Bae C."/>
            <person name="Kim S.B."/>
            <person name="Lee H.Y."/>
            <person name="Kim S.Y."/>
            <person name="Kim M.S."/>
            <person name="Kang B.C."/>
            <person name="Jo Y.D."/>
            <person name="Yang H.B."/>
            <person name="Jeong H.J."/>
            <person name="Kang W.H."/>
            <person name="Kwon J.K."/>
            <person name="Shin C."/>
            <person name="Lim J.Y."/>
            <person name="Park J.H."/>
            <person name="Huh J.H."/>
            <person name="Kim J.S."/>
            <person name="Kim B.D."/>
            <person name="Cohen O."/>
            <person name="Paran I."/>
            <person name="Suh M.C."/>
            <person name="Lee S.B."/>
            <person name="Kim Y.K."/>
            <person name="Shin Y."/>
            <person name="Noh S.J."/>
            <person name="Park J."/>
            <person name="Seo Y.S."/>
            <person name="Kwon S.Y."/>
            <person name="Kim H.A."/>
            <person name="Park J.M."/>
            <person name="Kim H.J."/>
            <person name="Choi S.B."/>
            <person name="Bosland P.W."/>
            <person name="Reeves G."/>
            <person name="Jo S.H."/>
            <person name="Lee B.W."/>
            <person name="Cho H.T."/>
            <person name="Choi H.S."/>
            <person name="Lee M.S."/>
            <person name="Yu Y."/>
            <person name="Do Choi Y."/>
            <person name="Park B.S."/>
            <person name="van Deynze A."/>
            <person name="Ashrafi H."/>
            <person name="Hill T."/>
            <person name="Kim W.T."/>
            <person name="Pai H.S."/>
            <person name="Ahn H.K."/>
            <person name="Yeam I."/>
            <person name="Giovannoni J.J."/>
            <person name="Rose J.K."/>
            <person name="Sorensen I."/>
            <person name="Lee S.J."/>
            <person name="Kim R.W."/>
            <person name="Choi I.Y."/>
            <person name="Choi B.S."/>
            <person name="Lim J.S."/>
            <person name="Lee Y.H."/>
            <person name="Choi D."/>
        </authorList>
    </citation>
    <scope>NUCLEOTIDE SEQUENCE [LARGE SCALE GENOMIC DNA]</scope>
    <source>
        <strain evidence="3">cv. CM334</strain>
    </source>
</reference>
<sequence>MGNKFSTCQGRGYYKEVFSWRSVSLSSGSFYDSGSGKNNFTDLSKSPHGHSKKVHPKKSGRDSSRRDLSIPVLIQTIRRFTKEKEKVKELKSETLLTTVLREKLYSEEMDIKQLQADLAATVRGAKKDENINQLTNDLQECMKELGVVKAILPKVFQERDFMWEEVKSYMHQNSTCGAAENVGTTAKPNGIMHEPVRADRPNAFSNNNLSVLSCIQTAVDISSQTAGPSTFELPDHVLVGPGVKTRCLASTVIHLREGFRRKDQNSSASSSEGCGLSIKRSSSVDAGHIGNATLPCTGDGSTWNNIEGINSDKCIESGRPSLALRSSSCHSVVQKPKVGSSYVDRNLEHNSSLVLCSSSGLERQGGDSSTSTSANQQILDLNLALVFQEKLSDTRITSI</sequence>
<protein>
    <submittedName>
        <fullName evidence="2">Uncharacterized protein</fullName>
    </submittedName>
</protein>
<dbReference type="EMBL" id="AYRZ02000011">
    <property type="protein sequence ID" value="PHT69487.1"/>
    <property type="molecule type" value="Genomic_DNA"/>
</dbReference>
<gene>
    <name evidence="2" type="ORF">T459_28974</name>
</gene>
<dbReference type="PANTHER" id="PTHR47491:SF5">
    <property type="entry name" value="CAP-GLY DOMAIN LINKER"/>
    <property type="match status" value="1"/>
</dbReference>
<feature type="region of interest" description="Disordered" evidence="1">
    <location>
        <begin position="41"/>
        <end position="65"/>
    </location>
</feature>
<evidence type="ECO:0000313" key="3">
    <source>
        <dbReference type="Proteomes" id="UP000222542"/>
    </source>
</evidence>
<dbReference type="PANTHER" id="PTHR47491">
    <property type="entry name" value="CAP-GLY DOMAIN LINKER"/>
    <property type="match status" value="1"/>
</dbReference>
<evidence type="ECO:0000256" key="1">
    <source>
        <dbReference type="SAM" id="MobiDB-lite"/>
    </source>
</evidence>
<accession>A0A2G2YIB8</accession>
<dbReference type="AlphaFoldDB" id="A0A2G2YIB8"/>
<dbReference type="Proteomes" id="UP000222542">
    <property type="component" value="Unassembled WGS sequence"/>
</dbReference>